<dbReference type="SUPFAM" id="SSF55729">
    <property type="entry name" value="Acyl-CoA N-acyltransferases (Nat)"/>
    <property type="match status" value="1"/>
</dbReference>
<evidence type="ECO:0000313" key="5">
    <source>
        <dbReference type="Proteomes" id="UP000216998"/>
    </source>
</evidence>
<protein>
    <recommendedName>
        <fullName evidence="3">N-acetyltransferase domain-containing protein</fullName>
    </recommendedName>
</protein>
<dbReference type="Pfam" id="PF00583">
    <property type="entry name" value="Acetyltransf_1"/>
    <property type="match status" value="1"/>
</dbReference>
<dbReference type="PROSITE" id="PS51186">
    <property type="entry name" value="GNAT"/>
    <property type="match status" value="1"/>
</dbReference>
<organism evidence="4 5">
    <name type="scientific">Niveispirillum lacus</name>
    <dbReference type="NCBI Taxonomy" id="1981099"/>
    <lineage>
        <taxon>Bacteria</taxon>
        <taxon>Pseudomonadati</taxon>
        <taxon>Pseudomonadota</taxon>
        <taxon>Alphaproteobacteria</taxon>
        <taxon>Rhodospirillales</taxon>
        <taxon>Azospirillaceae</taxon>
        <taxon>Niveispirillum</taxon>
    </lineage>
</organism>
<keyword evidence="2" id="KW-0012">Acyltransferase</keyword>
<keyword evidence="5" id="KW-1185">Reference proteome</keyword>
<evidence type="ECO:0000313" key="4">
    <source>
        <dbReference type="EMBL" id="OYQ35348.1"/>
    </source>
</evidence>
<proteinExistence type="predicted"/>
<dbReference type="EMBL" id="NOXU01000026">
    <property type="protein sequence ID" value="OYQ35348.1"/>
    <property type="molecule type" value="Genomic_DNA"/>
</dbReference>
<evidence type="ECO:0000259" key="3">
    <source>
        <dbReference type="PROSITE" id="PS51186"/>
    </source>
</evidence>
<keyword evidence="1" id="KW-0808">Transferase</keyword>
<name>A0A255Z1K1_9PROT</name>
<accession>A0A255Z1K1</accession>
<dbReference type="InterPro" id="IPR051016">
    <property type="entry name" value="Diverse_Substrate_AcTransf"/>
</dbReference>
<dbReference type="AlphaFoldDB" id="A0A255Z1K1"/>
<dbReference type="InterPro" id="IPR000182">
    <property type="entry name" value="GNAT_dom"/>
</dbReference>
<dbReference type="InterPro" id="IPR016181">
    <property type="entry name" value="Acyl_CoA_acyltransferase"/>
</dbReference>
<reference evidence="4 5" key="1">
    <citation type="submission" date="2017-07" db="EMBL/GenBank/DDBJ databases">
        <title>Niveispirillum cyanobacteriorum sp. nov., isolated from cyanobacterial aggregates in a eutrophic lake.</title>
        <authorList>
            <person name="Cai H."/>
        </authorList>
    </citation>
    <scope>NUCLEOTIDE SEQUENCE [LARGE SCALE GENOMIC DNA]</scope>
    <source>
        <strain evidence="5">TH1-14</strain>
    </source>
</reference>
<dbReference type="Proteomes" id="UP000216998">
    <property type="component" value="Unassembled WGS sequence"/>
</dbReference>
<sequence length="155" mass="17821">MLAVADFNIAPPAPEDEADWRRHWAAYLTRYTVTVEPLTTDIIWARFLDPTSSMRAFIARDAEGRGVGFCHLVLHDNTWSLQPFCYLEDMFVAPDFRRRGVGRAMLNRIIDTARDNRWARVYWTSWNNNAPARALYDSVTGGADQLVHYTVKLQG</sequence>
<dbReference type="CDD" id="cd04301">
    <property type="entry name" value="NAT_SF"/>
    <property type="match status" value="1"/>
</dbReference>
<dbReference type="PANTHER" id="PTHR10545:SF42">
    <property type="entry name" value="ACETYLTRANSFERASE"/>
    <property type="match status" value="1"/>
</dbReference>
<evidence type="ECO:0000256" key="2">
    <source>
        <dbReference type="ARBA" id="ARBA00023315"/>
    </source>
</evidence>
<dbReference type="Gene3D" id="3.40.630.30">
    <property type="match status" value="1"/>
</dbReference>
<evidence type="ECO:0000256" key="1">
    <source>
        <dbReference type="ARBA" id="ARBA00022679"/>
    </source>
</evidence>
<dbReference type="PANTHER" id="PTHR10545">
    <property type="entry name" value="DIAMINE N-ACETYLTRANSFERASE"/>
    <property type="match status" value="1"/>
</dbReference>
<gene>
    <name evidence="4" type="ORF">CHU95_09065</name>
</gene>
<dbReference type="GO" id="GO:0008080">
    <property type="term" value="F:N-acetyltransferase activity"/>
    <property type="evidence" value="ECO:0007669"/>
    <property type="project" value="TreeGrafter"/>
</dbReference>
<feature type="domain" description="N-acetyltransferase" evidence="3">
    <location>
        <begin position="7"/>
        <end position="155"/>
    </location>
</feature>
<comment type="caution">
    <text evidence="4">The sequence shown here is derived from an EMBL/GenBank/DDBJ whole genome shotgun (WGS) entry which is preliminary data.</text>
</comment>